<protein>
    <submittedName>
        <fullName evidence="3">Putative cation-transporting P-type ATPase</fullName>
    </submittedName>
</protein>
<reference evidence="3 4" key="1">
    <citation type="submission" date="2020-05" db="EMBL/GenBank/DDBJ databases">
        <title>Actinomadura verrucosospora NRRL-B18236 (PFL_A860) Genome sequencing and assembly.</title>
        <authorList>
            <person name="Samborskyy M."/>
        </authorList>
    </citation>
    <scope>NUCLEOTIDE SEQUENCE [LARGE SCALE GENOMIC DNA]</scope>
    <source>
        <strain evidence="3 4">NRRL:B18236</strain>
    </source>
</reference>
<feature type="transmembrane region" description="Helical" evidence="2">
    <location>
        <begin position="99"/>
        <end position="117"/>
    </location>
</feature>
<evidence type="ECO:0000256" key="1">
    <source>
        <dbReference type="SAM" id="MobiDB-lite"/>
    </source>
</evidence>
<keyword evidence="2" id="KW-0472">Membrane</keyword>
<dbReference type="Pfam" id="PF25637">
    <property type="entry name" value="DUF7942"/>
    <property type="match status" value="1"/>
</dbReference>
<feature type="compositionally biased region" description="Basic and acidic residues" evidence="1">
    <location>
        <begin position="28"/>
        <end position="41"/>
    </location>
</feature>
<feature type="region of interest" description="Disordered" evidence="1">
    <location>
        <begin position="1"/>
        <end position="44"/>
    </location>
</feature>
<evidence type="ECO:0000256" key="2">
    <source>
        <dbReference type="SAM" id="Phobius"/>
    </source>
</evidence>
<proteinExistence type="predicted"/>
<dbReference type="NCBIfam" id="NF046119">
    <property type="entry name" value="memb_SCO4225"/>
    <property type="match status" value="1"/>
</dbReference>
<sequence length="158" mass="16801">MGDLLEQPPQPRPPGCAPPARAAWRARTQSDPRPPRTDRGGEATASALGERPIVNWFQRKIDGYLTGRIAAWCAGGYAAIVVGVTAFVVAAAATTENTFAAVWLLLVTLPTSLIVFFSPLPAGAATLIALIASGGFQAWLIWRLLRGRRMRPGGNEPA</sequence>
<organism evidence="3 4">
    <name type="scientific">Actinomadura verrucosospora</name>
    <dbReference type="NCBI Taxonomy" id="46165"/>
    <lineage>
        <taxon>Bacteria</taxon>
        <taxon>Bacillati</taxon>
        <taxon>Actinomycetota</taxon>
        <taxon>Actinomycetes</taxon>
        <taxon>Streptosporangiales</taxon>
        <taxon>Thermomonosporaceae</taxon>
        <taxon>Actinomadura</taxon>
    </lineage>
</organism>
<keyword evidence="2" id="KW-0812">Transmembrane</keyword>
<keyword evidence="2" id="KW-1133">Transmembrane helix</keyword>
<feature type="compositionally biased region" description="Low complexity" evidence="1">
    <location>
        <begin position="18"/>
        <end position="27"/>
    </location>
</feature>
<dbReference type="EMBL" id="CP053892">
    <property type="protein sequence ID" value="QKG27247.1"/>
    <property type="molecule type" value="Genomic_DNA"/>
</dbReference>
<dbReference type="Proteomes" id="UP000501240">
    <property type="component" value="Chromosome"/>
</dbReference>
<dbReference type="AlphaFoldDB" id="A0A7D4ACJ6"/>
<name>A0A7D4ACJ6_ACTVE</name>
<feature type="transmembrane region" description="Helical" evidence="2">
    <location>
        <begin position="69"/>
        <end position="92"/>
    </location>
</feature>
<evidence type="ECO:0000313" key="3">
    <source>
        <dbReference type="EMBL" id="QKG27247.1"/>
    </source>
</evidence>
<evidence type="ECO:0000313" key="4">
    <source>
        <dbReference type="Proteomes" id="UP000501240"/>
    </source>
</evidence>
<feature type="compositionally biased region" description="Pro residues" evidence="1">
    <location>
        <begin position="8"/>
        <end position="17"/>
    </location>
</feature>
<gene>
    <name evidence="3" type="ORF">ACTIVE_8900</name>
</gene>
<dbReference type="InterPro" id="IPR057702">
    <property type="entry name" value="DUF7942"/>
</dbReference>
<accession>A0A7D4ACJ6</accession>
<feature type="transmembrane region" description="Helical" evidence="2">
    <location>
        <begin position="123"/>
        <end position="142"/>
    </location>
</feature>
<keyword evidence="4" id="KW-1185">Reference proteome</keyword>